<protein>
    <submittedName>
        <fullName evidence="7">ECF RNA polymerase sigma-E factor</fullName>
    </submittedName>
</protein>
<dbReference type="SUPFAM" id="SSF88659">
    <property type="entry name" value="Sigma3 and sigma4 domains of RNA polymerase sigma factors"/>
    <property type="match status" value="1"/>
</dbReference>
<evidence type="ECO:0000256" key="4">
    <source>
        <dbReference type="ARBA" id="ARBA00023163"/>
    </source>
</evidence>
<dbReference type="SUPFAM" id="SSF88946">
    <property type="entry name" value="Sigma2 domain of RNA polymerase sigma factors"/>
    <property type="match status" value="1"/>
</dbReference>
<feature type="domain" description="RNA polymerase sigma factor 70 region 4 type 2" evidence="6">
    <location>
        <begin position="84"/>
        <end position="134"/>
    </location>
</feature>
<evidence type="ECO:0000256" key="3">
    <source>
        <dbReference type="ARBA" id="ARBA00023082"/>
    </source>
</evidence>
<evidence type="ECO:0000256" key="2">
    <source>
        <dbReference type="ARBA" id="ARBA00023015"/>
    </source>
</evidence>
<dbReference type="EMBL" id="VSSQ01004103">
    <property type="protein sequence ID" value="MPM23754.1"/>
    <property type="molecule type" value="Genomic_DNA"/>
</dbReference>
<dbReference type="InterPro" id="IPR039425">
    <property type="entry name" value="RNA_pol_sigma-70-like"/>
</dbReference>
<keyword evidence="4" id="KW-0804">Transcription</keyword>
<evidence type="ECO:0000259" key="6">
    <source>
        <dbReference type="Pfam" id="PF08281"/>
    </source>
</evidence>
<dbReference type="GO" id="GO:0016987">
    <property type="term" value="F:sigma factor activity"/>
    <property type="evidence" value="ECO:0007669"/>
    <property type="project" value="UniProtKB-KW"/>
</dbReference>
<keyword evidence="2" id="KW-0805">Transcription regulation</keyword>
<dbReference type="InterPro" id="IPR014284">
    <property type="entry name" value="RNA_pol_sigma-70_dom"/>
</dbReference>
<dbReference type="GO" id="GO:0006352">
    <property type="term" value="P:DNA-templated transcription initiation"/>
    <property type="evidence" value="ECO:0007669"/>
    <property type="project" value="InterPro"/>
</dbReference>
<organism evidence="7">
    <name type="scientific">bioreactor metagenome</name>
    <dbReference type="NCBI Taxonomy" id="1076179"/>
    <lineage>
        <taxon>unclassified sequences</taxon>
        <taxon>metagenomes</taxon>
        <taxon>ecological metagenomes</taxon>
    </lineage>
</organism>
<dbReference type="InterPro" id="IPR007627">
    <property type="entry name" value="RNA_pol_sigma70_r2"/>
</dbReference>
<dbReference type="Gene3D" id="1.10.10.10">
    <property type="entry name" value="Winged helix-like DNA-binding domain superfamily/Winged helix DNA-binding domain"/>
    <property type="match status" value="1"/>
</dbReference>
<dbReference type="GO" id="GO:0003677">
    <property type="term" value="F:DNA binding"/>
    <property type="evidence" value="ECO:0007669"/>
    <property type="project" value="InterPro"/>
</dbReference>
<gene>
    <name evidence="7" type="primary">rpoE_17</name>
    <name evidence="7" type="ORF">SDC9_70228</name>
</gene>
<dbReference type="Pfam" id="PF08281">
    <property type="entry name" value="Sigma70_r4_2"/>
    <property type="match status" value="1"/>
</dbReference>
<dbReference type="Pfam" id="PF04542">
    <property type="entry name" value="Sigma70_r2"/>
    <property type="match status" value="1"/>
</dbReference>
<comment type="similarity">
    <text evidence="1">Belongs to the sigma-70 factor family. ECF subfamily.</text>
</comment>
<name>A0A644YCA5_9ZZZZ</name>
<dbReference type="NCBIfam" id="TIGR02937">
    <property type="entry name" value="sigma70-ECF"/>
    <property type="match status" value="1"/>
</dbReference>
<dbReference type="AlphaFoldDB" id="A0A644YCA5"/>
<dbReference type="InterPro" id="IPR013324">
    <property type="entry name" value="RNA_pol_sigma_r3/r4-like"/>
</dbReference>
<dbReference type="InterPro" id="IPR013325">
    <property type="entry name" value="RNA_pol_sigma_r2"/>
</dbReference>
<proteinExistence type="inferred from homology"/>
<evidence type="ECO:0000259" key="5">
    <source>
        <dbReference type="Pfam" id="PF04542"/>
    </source>
</evidence>
<feature type="domain" description="RNA polymerase sigma-70 region 2" evidence="5">
    <location>
        <begin position="4"/>
        <end position="58"/>
    </location>
</feature>
<accession>A0A644YCA5</accession>
<comment type="caution">
    <text evidence="7">The sequence shown here is derived from an EMBL/GenBank/DDBJ whole genome shotgun (WGS) entry which is preliminary data.</text>
</comment>
<evidence type="ECO:0000313" key="7">
    <source>
        <dbReference type="EMBL" id="MPM23754.1"/>
    </source>
</evidence>
<evidence type="ECO:0000256" key="1">
    <source>
        <dbReference type="ARBA" id="ARBA00010641"/>
    </source>
</evidence>
<dbReference type="InterPro" id="IPR013249">
    <property type="entry name" value="RNA_pol_sigma70_r4_t2"/>
</dbReference>
<dbReference type="Gene3D" id="1.10.1740.10">
    <property type="match status" value="1"/>
</dbReference>
<dbReference type="PANTHER" id="PTHR43133:SF45">
    <property type="entry name" value="RNA POLYMERASE ECF-TYPE SIGMA FACTOR"/>
    <property type="match status" value="1"/>
</dbReference>
<sequence length="140" mass="16222">MNCYMYDKDSNEANDFFQETLIRLWQGFSQFRGESNINTWLSRICINTCISSLRKKKKHSKTIPLSIDMEFLEENNESGRQLAQMYRLINKLGVLDKALILLWLDNMSYADIAGIMGLSVSNVSVKLMRIKEKLKEMAKG</sequence>
<dbReference type="PANTHER" id="PTHR43133">
    <property type="entry name" value="RNA POLYMERASE ECF-TYPE SIGMA FACTO"/>
    <property type="match status" value="1"/>
</dbReference>
<keyword evidence="3" id="KW-0731">Sigma factor</keyword>
<reference evidence="7" key="1">
    <citation type="submission" date="2019-08" db="EMBL/GenBank/DDBJ databases">
        <authorList>
            <person name="Kucharzyk K."/>
            <person name="Murdoch R.W."/>
            <person name="Higgins S."/>
            <person name="Loffler F."/>
        </authorList>
    </citation>
    <scope>NUCLEOTIDE SEQUENCE</scope>
</reference>
<dbReference type="InterPro" id="IPR036388">
    <property type="entry name" value="WH-like_DNA-bd_sf"/>
</dbReference>